<dbReference type="AlphaFoldDB" id="Q10XG0"/>
<organism evidence="1">
    <name type="scientific">Trichodesmium erythraeum (strain IMS101)</name>
    <dbReference type="NCBI Taxonomy" id="203124"/>
    <lineage>
        <taxon>Bacteria</taxon>
        <taxon>Bacillati</taxon>
        <taxon>Cyanobacteriota</taxon>
        <taxon>Cyanophyceae</taxon>
        <taxon>Oscillatoriophycideae</taxon>
        <taxon>Oscillatoriales</taxon>
        <taxon>Microcoleaceae</taxon>
        <taxon>Trichodesmium</taxon>
    </lineage>
</organism>
<proteinExistence type="predicted"/>
<reference evidence="1" key="1">
    <citation type="submission" date="2006-06" db="EMBL/GenBank/DDBJ databases">
        <title>Complete sequence of Trichodesmium erythraeum IMS101.</title>
        <authorList>
            <consortium name="US DOE Joint Genome Institute"/>
            <person name="Copeland A."/>
            <person name="Lucas S."/>
            <person name="Lapidus A."/>
            <person name="Barry K."/>
            <person name="Detter J.C."/>
            <person name="Glavina del Rio T."/>
            <person name="Hammon N."/>
            <person name="Israni S."/>
            <person name="Dalin E."/>
            <person name="Tice H."/>
            <person name="Pitluck S."/>
            <person name="Kiss H."/>
            <person name="Munk A.C."/>
            <person name="Brettin T."/>
            <person name="Bruce D."/>
            <person name="Han C."/>
            <person name="Tapia R."/>
            <person name="Gilna P."/>
            <person name="Schmutz J."/>
            <person name="Larimer F."/>
            <person name="Land M."/>
            <person name="Hauser L."/>
            <person name="Kyrpides N."/>
            <person name="Kim E."/>
            <person name="Richardson P."/>
        </authorList>
    </citation>
    <scope>NUCLEOTIDE SEQUENCE [LARGE SCALE GENOMIC DNA]</scope>
    <source>
        <strain evidence="1">IMS101</strain>
    </source>
</reference>
<dbReference type="RefSeq" id="WP_011613394.1">
    <property type="nucleotide sequence ID" value="NC_008312.1"/>
</dbReference>
<dbReference type="KEGG" id="ter:Tery_4052"/>
<protein>
    <submittedName>
        <fullName evidence="1">Uncharacterized protein</fullName>
    </submittedName>
</protein>
<dbReference type="OrthoDB" id="517850at2"/>
<gene>
    <name evidence="1" type="ordered locus">Tery_4052</name>
</gene>
<dbReference type="eggNOG" id="ENOG502ZHKP">
    <property type="taxonomic scope" value="Bacteria"/>
</dbReference>
<dbReference type="HOGENOM" id="CLU_1902345_0_0_3"/>
<sequence>MKKANNLGNKFGEFFNTVKNAGEKISQALQENVVDIDTLNSIQRETLNFALLEEDIENIHTRIEQEGYSVLGSRLILDDQKELIEIKTYSKKGEKSFLNTTSATVKRVTNIPTEILDEIKTKGSAEISVKFDD</sequence>
<name>Q10XG0_TRIEI</name>
<evidence type="ECO:0000313" key="1">
    <source>
        <dbReference type="EMBL" id="ABG53064.1"/>
    </source>
</evidence>
<dbReference type="STRING" id="203124.Tery_4052"/>
<dbReference type="EMBL" id="CP000393">
    <property type="protein sequence ID" value="ABG53064.1"/>
    <property type="molecule type" value="Genomic_DNA"/>
</dbReference>
<accession>Q10XG0</accession>